<dbReference type="PRINTS" id="PR00097">
    <property type="entry name" value="ANTSNTHASEII"/>
</dbReference>
<dbReference type="InterPro" id="IPR050472">
    <property type="entry name" value="Anth_synth/Amidotransfase"/>
</dbReference>
<dbReference type="PANTHER" id="PTHR43418">
    <property type="entry name" value="MULTIFUNCTIONAL TRYPTOPHAN BIOSYNTHESIS PROTEIN-RELATED"/>
    <property type="match status" value="1"/>
</dbReference>
<gene>
    <name evidence="3" type="ORF">J27TS8_17530</name>
</gene>
<reference evidence="3" key="1">
    <citation type="submission" date="2021-03" db="EMBL/GenBank/DDBJ databases">
        <title>Antimicrobial resistance genes in bacteria isolated from Japanese honey, and their potential for conferring macrolide and lincosamide resistance in the American foulbrood pathogen Paenibacillus larvae.</title>
        <authorList>
            <person name="Okamoto M."/>
            <person name="Kumagai M."/>
            <person name="Kanamori H."/>
            <person name="Takamatsu D."/>
        </authorList>
    </citation>
    <scope>NUCLEOTIDE SEQUENCE</scope>
    <source>
        <strain evidence="3">J27TS8</strain>
    </source>
</reference>
<feature type="domain" description="Glutamine amidotransferase" evidence="2">
    <location>
        <begin position="3"/>
        <end position="183"/>
    </location>
</feature>
<dbReference type="PANTHER" id="PTHR43418:SF4">
    <property type="entry name" value="MULTIFUNCTIONAL TRYPTOPHAN BIOSYNTHESIS PROTEIN"/>
    <property type="match status" value="1"/>
</dbReference>
<dbReference type="AlphaFoldDB" id="A0A920BT50"/>
<dbReference type="InterPro" id="IPR029062">
    <property type="entry name" value="Class_I_gatase-like"/>
</dbReference>
<protein>
    <submittedName>
        <fullName evidence="3">Glutamine amidotransferase</fullName>
    </submittedName>
</protein>
<dbReference type="InterPro" id="IPR006221">
    <property type="entry name" value="TrpG/PapA_dom"/>
</dbReference>
<name>A0A920BT50_9BACI</name>
<keyword evidence="1 3" id="KW-0315">Glutamine amidotransferase</keyword>
<dbReference type="SUPFAM" id="SSF52317">
    <property type="entry name" value="Class I glutamine amidotransferase-like"/>
    <property type="match status" value="1"/>
</dbReference>
<dbReference type="RefSeq" id="WP_095308694.1">
    <property type="nucleotide sequence ID" value="NZ_BORC01000002.1"/>
</dbReference>
<evidence type="ECO:0000259" key="2">
    <source>
        <dbReference type="Pfam" id="PF00117"/>
    </source>
</evidence>
<dbReference type="PROSITE" id="PS51273">
    <property type="entry name" value="GATASE_TYPE_1"/>
    <property type="match status" value="1"/>
</dbReference>
<dbReference type="OrthoDB" id="9804328at2"/>
<evidence type="ECO:0000256" key="1">
    <source>
        <dbReference type="ARBA" id="ARBA00022962"/>
    </source>
</evidence>
<dbReference type="PRINTS" id="PR00099">
    <property type="entry name" value="CPSGATASE"/>
</dbReference>
<dbReference type="InterPro" id="IPR017926">
    <property type="entry name" value="GATASE"/>
</dbReference>
<organism evidence="3 4">
    <name type="scientific">Robertmurraya siralis</name>
    <dbReference type="NCBI Taxonomy" id="77777"/>
    <lineage>
        <taxon>Bacteria</taxon>
        <taxon>Bacillati</taxon>
        <taxon>Bacillota</taxon>
        <taxon>Bacilli</taxon>
        <taxon>Bacillales</taxon>
        <taxon>Bacillaceae</taxon>
        <taxon>Robertmurraya</taxon>
    </lineage>
</organism>
<dbReference type="Proteomes" id="UP000682111">
    <property type="component" value="Unassembled WGS sequence"/>
</dbReference>
<dbReference type="EMBL" id="BORC01000002">
    <property type="protein sequence ID" value="GIN61760.1"/>
    <property type="molecule type" value="Genomic_DNA"/>
</dbReference>
<dbReference type="FunFam" id="3.40.50.880:FF:000003">
    <property type="entry name" value="Anthranilate synthase component II"/>
    <property type="match status" value="1"/>
</dbReference>
<sequence length="192" mass="21441">MILVIDNYDSFTYNLVQYICECGFGVKVVRNNQITLDEVKSLKPTHIVISPGPGNPQESGICLQVIQQLYKSVPILGVCLGHQIIAHAFGGIVKKAAQPMHGKVSYIKHDEKGVFRGIQTPLPVMRYHSLIVENPLPTDFVISAATETGEIMAIRHKYHPLEGVQFHPESILTESGLKMIQNFTELRNINHE</sequence>
<dbReference type="GO" id="GO:0004049">
    <property type="term" value="F:anthranilate synthase activity"/>
    <property type="evidence" value="ECO:0007669"/>
    <property type="project" value="TreeGrafter"/>
</dbReference>
<proteinExistence type="predicted"/>
<dbReference type="Pfam" id="PF00117">
    <property type="entry name" value="GATase"/>
    <property type="match status" value="1"/>
</dbReference>
<dbReference type="GO" id="GO:0000162">
    <property type="term" value="P:L-tryptophan biosynthetic process"/>
    <property type="evidence" value="ECO:0007669"/>
    <property type="project" value="TreeGrafter"/>
</dbReference>
<comment type="caution">
    <text evidence="3">The sequence shown here is derived from an EMBL/GenBank/DDBJ whole genome shotgun (WGS) entry which is preliminary data.</text>
</comment>
<accession>A0A920BT50</accession>
<dbReference type="NCBIfam" id="TIGR00566">
    <property type="entry name" value="trpG_papA"/>
    <property type="match status" value="1"/>
</dbReference>
<keyword evidence="4" id="KW-1185">Reference proteome</keyword>
<evidence type="ECO:0000313" key="3">
    <source>
        <dbReference type="EMBL" id="GIN61760.1"/>
    </source>
</evidence>
<dbReference type="GO" id="GO:0005829">
    <property type="term" value="C:cytosol"/>
    <property type="evidence" value="ECO:0007669"/>
    <property type="project" value="TreeGrafter"/>
</dbReference>
<dbReference type="CDD" id="cd01743">
    <property type="entry name" value="GATase1_Anthranilate_Synthase"/>
    <property type="match status" value="1"/>
</dbReference>
<dbReference type="PRINTS" id="PR00096">
    <property type="entry name" value="GATASE"/>
</dbReference>
<evidence type="ECO:0000313" key="4">
    <source>
        <dbReference type="Proteomes" id="UP000682111"/>
    </source>
</evidence>
<dbReference type="Gene3D" id="3.40.50.880">
    <property type="match status" value="1"/>
</dbReference>